<evidence type="ECO:0000313" key="4">
    <source>
        <dbReference type="EMBL" id="RZI05984.1"/>
    </source>
</evidence>
<reference evidence="6 7" key="2">
    <citation type="submission" date="2018-11" db="EMBL/GenBank/DDBJ databases">
        <title>Genomic profiling of Staphylococcus species from a Poultry farm system in KwaZulu-Natal, South Africa.</title>
        <authorList>
            <person name="Amoako D.G."/>
            <person name="Somboro A.M."/>
            <person name="Abia A.L.K."/>
            <person name="Bester L.A."/>
            <person name="Essack S.Y."/>
        </authorList>
    </citation>
    <scope>NUCLEOTIDE SEQUENCE [LARGE SCALE GENOMIC DNA]</scope>
    <source>
        <strain evidence="4 7">SA12</strain>
        <strain evidence="3 6">SA9</strain>
    </source>
</reference>
<proteinExistence type="predicted"/>
<organism evidence="2">
    <name type="scientific">Staphylococcus aureus</name>
    <dbReference type="NCBI Taxonomy" id="1280"/>
    <lineage>
        <taxon>Bacteria</taxon>
        <taxon>Bacillati</taxon>
        <taxon>Bacillota</taxon>
        <taxon>Bacilli</taxon>
        <taxon>Bacillales</taxon>
        <taxon>Staphylococcaceae</taxon>
        <taxon>Staphylococcus</taxon>
    </lineage>
</organism>
<dbReference type="EMBL" id="RQTC01000597">
    <property type="protein sequence ID" value="RZH89535.1"/>
    <property type="molecule type" value="Genomic_DNA"/>
</dbReference>
<evidence type="ECO:0000313" key="6">
    <source>
        <dbReference type="Proteomes" id="UP000293434"/>
    </source>
</evidence>
<dbReference type="EMBL" id="CP038850">
    <property type="protein sequence ID" value="QCT57836.1"/>
    <property type="molecule type" value="Genomic_DNA"/>
</dbReference>
<dbReference type="Proteomes" id="UP000294017">
    <property type="component" value="Unassembled WGS sequence"/>
</dbReference>
<accession>A0AAE6F0Y4</accession>
<evidence type="ECO:0000313" key="3">
    <source>
        <dbReference type="EMBL" id="RZH89535.1"/>
    </source>
</evidence>
<gene>
    <name evidence="1" type="ORF">CNH36_11580</name>
    <name evidence="2" type="ORF">E1948_10870</name>
    <name evidence="3" type="ORF">EIG94_16390</name>
    <name evidence="4" type="ORF">EIH03_12285</name>
</gene>
<evidence type="ECO:0000313" key="1">
    <source>
        <dbReference type="EMBL" id="ATC72233.1"/>
    </source>
</evidence>
<dbReference type="AlphaFoldDB" id="A0AAE6F0Y4"/>
<dbReference type="EMBL" id="RQTF01000261">
    <property type="protein sequence ID" value="RZI05984.1"/>
    <property type="molecule type" value="Genomic_DNA"/>
</dbReference>
<evidence type="ECO:0000313" key="2">
    <source>
        <dbReference type="EMBL" id="QCT57836.1"/>
    </source>
</evidence>
<reference evidence="2" key="3">
    <citation type="submission" date="2019-04" db="EMBL/GenBank/DDBJ databases">
        <title>Whole-genome sequencing of local methicillin-resistant S. aureus strain Lr2.</title>
        <authorList>
            <person name="Ullah N."/>
            <person name="Ali A."/>
        </authorList>
    </citation>
    <scope>NUCLEOTIDE SEQUENCE [LARGE SCALE GENOMIC DNA]</scope>
    <source>
        <strain evidence="2">Lr2</strain>
    </source>
</reference>
<dbReference type="Proteomes" id="UP000217245">
    <property type="component" value="Chromosome"/>
</dbReference>
<protein>
    <submittedName>
        <fullName evidence="2">Uncharacterized protein</fullName>
    </submittedName>
</protein>
<dbReference type="Proteomes" id="UP000293434">
    <property type="component" value="Unassembled WGS sequence"/>
</dbReference>
<dbReference type="EMBL" id="CP023391">
    <property type="protein sequence ID" value="ATC72233.1"/>
    <property type="molecule type" value="Genomic_DNA"/>
</dbReference>
<sequence>MTNIFKHNIINNVLKNEDVLNAYIRGRGGMADALG</sequence>
<evidence type="ECO:0000313" key="7">
    <source>
        <dbReference type="Proteomes" id="UP000294017"/>
    </source>
</evidence>
<reference evidence="1 5" key="1">
    <citation type="submission" date="2017-09" db="EMBL/GenBank/DDBJ databases">
        <title>A single nucleotide polymorphism in the Staphylococcus aureus virulence regulator SaeR abolishes pathogenesis.</title>
        <authorList>
            <person name="Copin R.J."/>
            <person name="Sause W."/>
            <person name="Shopsin B."/>
            <person name="Torres V.J."/>
        </authorList>
    </citation>
    <scope>NUCLEOTIDE SEQUENCE [LARGE SCALE GENOMIC DNA]</scope>
    <source>
        <strain evidence="5">Newman</strain>
        <strain evidence="1">Newman_D2C</strain>
    </source>
</reference>
<evidence type="ECO:0000313" key="5">
    <source>
        <dbReference type="Proteomes" id="UP000217245"/>
    </source>
</evidence>
<name>A0AAE6F0Y4_STAAU</name>